<dbReference type="Proteomes" id="UP001206983">
    <property type="component" value="Unassembled WGS sequence"/>
</dbReference>
<dbReference type="GO" id="GO:0050308">
    <property type="term" value="F:sugar-phosphatase activity"/>
    <property type="evidence" value="ECO:0007669"/>
    <property type="project" value="TreeGrafter"/>
</dbReference>
<accession>A0AAE3HAZ2</accession>
<comment type="caution">
    <text evidence="2">The sequence shown here is derived from an EMBL/GenBank/DDBJ whole genome shotgun (WGS) entry which is preliminary data.</text>
</comment>
<dbReference type="PANTHER" id="PTHR43481:SF4">
    <property type="entry name" value="GLYCEROL-1-PHOSPHATE PHOSPHOHYDROLASE 1-RELATED"/>
    <property type="match status" value="1"/>
</dbReference>
<dbReference type="SFLD" id="SFLDS00003">
    <property type="entry name" value="Haloacid_Dehalogenase"/>
    <property type="match status" value="1"/>
</dbReference>
<keyword evidence="3" id="KW-1185">Reference proteome</keyword>
<dbReference type="SFLD" id="SFLDG01135">
    <property type="entry name" value="C1.5.6:_HAD__Beta-PGM__Phospha"/>
    <property type="match status" value="1"/>
</dbReference>
<dbReference type="SFLD" id="SFLDG01129">
    <property type="entry name" value="C1.5:_HAD__Beta-PGM__Phosphata"/>
    <property type="match status" value="1"/>
</dbReference>
<dbReference type="InterPro" id="IPR036412">
    <property type="entry name" value="HAD-like_sf"/>
</dbReference>
<dbReference type="InterPro" id="IPR051806">
    <property type="entry name" value="HAD-like_SPP"/>
</dbReference>
<gene>
    <name evidence="2" type="ORF">PV02_08745</name>
</gene>
<dbReference type="EMBL" id="JTEO01000004">
    <property type="protein sequence ID" value="MCQ6963255.1"/>
    <property type="molecule type" value="Genomic_DNA"/>
</dbReference>
<evidence type="ECO:0000313" key="3">
    <source>
        <dbReference type="Proteomes" id="UP001206983"/>
    </source>
</evidence>
<dbReference type="InterPro" id="IPR041492">
    <property type="entry name" value="HAD_2"/>
</dbReference>
<reference evidence="2 3" key="1">
    <citation type="journal article" date="2011" name="Appl. Environ. Microbiol.">
        <title>Methanogenic archaea isolated from Taiwan's Chelungpu fault.</title>
        <authorList>
            <person name="Wu S.Y."/>
            <person name="Lai M.C."/>
        </authorList>
    </citation>
    <scope>NUCLEOTIDE SEQUENCE [LARGE SCALE GENOMIC DNA]</scope>
    <source>
        <strain evidence="2 3">St545Mb</strain>
    </source>
</reference>
<dbReference type="PRINTS" id="PR00413">
    <property type="entry name" value="HADHALOGNASE"/>
</dbReference>
<dbReference type="SUPFAM" id="SSF56784">
    <property type="entry name" value="HAD-like"/>
    <property type="match status" value="1"/>
</dbReference>
<evidence type="ECO:0000256" key="1">
    <source>
        <dbReference type="ARBA" id="ARBA00007958"/>
    </source>
</evidence>
<protein>
    <submittedName>
        <fullName evidence="2">HAD family hydrolase</fullName>
    </submittedName>
</protein>
<organism evidence="2 3">
    <name type="scientific">Methanolobus chelungpuianus</name>
    <dbReference type="NCBI Taxonomy" id="502115"/>
    <lineage>
        <taxon>Archaea</taxon>
        <taxon>Methanobacteriati</taxon>
        <taxon>Methanobacteriota</taxon>
        <taxon>Stenosarchaea group</taxon>
        <taxon>Methanomicrobia</taxon>
        <taxon>Methanosarcinales</taxon>
        <taxon>Methanosarcinaceae</taxon>
        <taxon>Methanolobus</taxon>
    </lineage>
</organism>
<dbReference type="Gene3D" id="3.40.50.1000">
    <property type="entry name" value="HAD superfamily/HAD-like"/>
    <property type="match status" value="1"/>
</dbReference>
<keyword evidence="2" id="KW-0378">Hydrolase</keyword>
<dbReference type="PANTHER" id="PTHR43481">
    <property type="entry name" value="FRUCTOSE-1-PHOSPHATE PHOSPHATASE"/>
    <property type="match status" value="1"/>
</dbReference>
<dbReference type="InterPro" id="IPR023198">
    <property type="entry name" value="PGP-like_dom2"/>
</dbReference>
<dbReference type="NCBIfam" id="TIGR01509">
    <property type="entry name" value="HAD-SF-IA-v3"/>
    <property type="match status" value="1"/>
</dbReference>
<dbReference type="InterPro" id="IPR006439">
    <property type="entry name" value="HAD-SF_hydro_IA"/>
</dbReference>
<comment type="similarity">
    <text evidence="1">Belongs to the HAD-like hydrolase superfamily.</text>
</comment>
<proteinExistence type="inferred from homology"/>
<dbReference type="AlphaFoldDB" id="A0AAE3HAZ2"/>
<name>A0AAE3HAZ2_9EURY</name>
<evidence type="ECO:0000313" key="2">
    <source>
        <dbReference type="EMBL" id="MCQ6963255.1"/>
    </source>
</evidence>
<sequence>MLKGIVFDSDGVLVDSMPYHAQAWVQVFRDEGIDVSKEDIYEVEGSNHVGVINIMFRKAGKKPDEAIYDALLTKKRELFMKNNQAKRFDGMYECLGLLKDKYKIAVASGADRTIVKDLMEKFYPHVFDVLVTGEDVENGKPDPEPYIKAAGMLEVGKDECMVVENAPLGVKAAKNAGMYCVAVATYVPAEELSEADRVFSDHSGLVDYLRSLAGPDGSEL</sequence>
<dbReference type="Pfam" id="PF13419">
    <property type="entry name" value="HAD_2"/>
    <property type="match status" value="1"/>
</dbReference>
<dbReference type="Gene3D" id="1.10.150.240">
    <property type="entry name" value="Putative phosphatase, domain 2"/>
    <property type="match status" value="1"/>
</dbReference>
<dbReference type="InterPro" id="IPR023214">
    <property type="entry name" value="HAD_sf"/>
</dbReference>